<evidence type="ECO:0000256" key="1">
    <source>
        <dbReference type="SAM" id="Phobius"/>
    </source>
</evidence>
<feature type="domain" description="Inositolphosphotransferase Aur1/Ipt1" evidence="2">
    <location>
        <begin position="87"/>
        <end position="243"/>
    </location>
</feature>
<keyword evidence="1" id="KW-0812">Transmembrane</keyword>
<evidence type="ECO:0000313" key="3">
    <source>
        <dbReference type="EMBL" id="MDP9974897.1"/>
    </source>
</evidence>
<dbReference type="EMBL" id="JAUSRV010000020">
    <property type="protein sequence ID" value="MDP9974897.1"/>
    <property type="molecule type" value="Genomic_DNA"/>
</dbReference>
<protein>
    <submittedName>
        <fullName evidence="3">Membrane-associated phospholipid phosphatase</fullName>
    </submittedName>
</protein>
<evidence type="ECO:0000259" key="2">
    <source>
        <dbReference type="Pfam" id="PF14378"/>
    </source>
</evidence>
<dbReference type="Gene3D" id="1.20.144.10">
    <property type="entry name" value="Phosphatidic acid phosphatase type 2/haloperoxidase"/>
    <property type="match status" value="1"/>
</dbReference>
<organism evidence="3 4">
    <name type="scientific">Variovorax paradoxus</name>
    <dbReference type="NCBI Taxonomy" id="34073"/>
    <lineage>
        <taxon>Bacteria</taxon>
        <taxon>Pseudomonadati</taxon>
        <taxon>Pseudomonadota</taxon>
        <taxon>Betaproteobacteria</taxon>
        <taxon>Burkholderiales</taxon>
        <taxon>Comamonadaceae</taxon>
        <taxon>Variovorax</taxon>
    </lineage>
</organism>
<gene>
    <name evidence="3" type="ORF">J2W39_006181</name>
</gene>
<dbReference type="Pfam" id="PF14378">
    <property type="entry name" value="PAP2_3"/>
    <property type="match status" value="1"/>
</dbReference>
<dbReference type="AlphaFoldDB" id="A0AAW8EQF1"/>
<feature type="transmembrane region" description="Helical" evidence="1">
    <location>
        <begin position="174"/>
        <end position="194"/>
    </location>
</feature>
<keyword evidence="1" id="KW-1133">Transmembrane helix</keyword>
<feature type="transmembrane region" description="Helical" evidence="1">
    <location>
        <begin position="57"/>
        <end position="77"/>
    </location>
</feature>
<dbReference type="InterPro" id="IPR026841">
    <property type="entry name" value="Aur1/Ipt1"/>
</dbReference>
<sequence length="279" mass="31598">MITQIRLLPPANLRNVRAISVHRMVSDPCGPQMKYIQPAHVPFSWTRALWLRIRTLWFLKMIGTVAGIAAFFAVYFWTMEETAGRAITMPMTWIDQWIVVNEFAFVPYVSLWVYVSLAPAFALNAGALRAYAAGALAIALLGIASFWLFPTVTPPFGVDWSQVPMLRFLKESDASGNAFPSLHVAFAVYSAYVISSQLKSIRSPRWARAFNWFWCLAIIYSTLATRQHVVIDVAGGILVACLGRRAAWSPWGRAMWQRPTRLARFRRPAEQLDCRRLAD</sequence>
<dbReference type="Proteomes" id="UP001224845">
    <property type="component" value="Unassembled WGS sequence"/>
</dbReference>
<proteinExistence type="predicted"/>
<name>A0AAW8EQF1_VARPD</name>
<feature type="transmembrane region" description="Helical" evidence="1">
    <location>
        <begin position="130"/>
        <end position="149"/>
    </location>
</feature>
<evidence type="ECO:0000313" key="4">
    <source>
        <dbReference type="Proteomes" id="UP001224845"/>
    </source>
</evidence>
<comment type="caution">
    <text evidence="3">The sequence shown here is derived from an EMBL/GenBank/DDBJ whole genome shotgun (WGS) entry which is preliminary data.</text>
</comment>
<accession>A0AAW8EQF1</accession>
<dbReference type="GO" id="GO:0016020">
    <property type="term" value="C:membrane"/>
    <property type="evidence" value="ECO:0007669"/>
    <property type="project" value="UniProtKB-SubCell"/>
</dbReference>
<feature type="transmembrane region" description="Helical" evidence="1">
    <location>
        <begin position="206"/>
        <end position="223"/>
    </location>
</feature>
<reference evidence="3" key="1">
    <citation type="submission" date="2023-07" db="EMBL/GenBank/DDBJ databases">
        <title>Sorghum-associated microbial communities from plants grown in Nebraska, USA.</title>
        <authorList>
            <person name="Schachtman D."/>
        </authorList>
    </citation>
    <scope>NUCLEOTIDE SEQUENCE</scope>
    <source>
        <strain evidence="3">DS3315</strain>
    </source>
</reference>
<feature type="transmembrane region" description="Helical" evidence="1">
    <location>
        <begin position="97"/>
        <end position="123"/>
    </location>
</feature>
<dbReference type="RefSeq" id="WP_307596930.1">
    <property type="nucleotide sequence ID" value="NZ_JAUSRV010000020.1"/>
</dbReference>
<keyword evidence="1" id="KW-0472">Membrane</keyword>